<keyword evidence="7" id="KW-1185">Reference proteome</keyword>
<comment type="caution">
    <text evidence="6">The sequence shown here is derived from an EMBL/GenBank/DDBJ whole genome shotgun (WGS) entry which is preliminary data.</text>
</comment>
<evidence type="ECO:0000313" key="7">
    <source>
        <dbReference type="Proteomes" id="UP001604336"/>
    </source>
</evidence>
<dbReference type="FunFam" id="3.40.50.1100:FF:000005">
    <property type="entry name" value="Threonine dehydratase catabolic"/>
    <property type="match status" value="1"/>
</dbReference>
<name>A0ABD1RFU5_9LAMI</name>
<dbReference type="GO" id="GO:0004794">
    <property type="term" value="F:threonine deaminase activity"/>
    <property type="evidence" value="ECO:0007669"/>
    <property type="project" value="UniProtKB-ARBA"/>
</dbReference>
<proteinExistence type="inferred from homology"/>
<evidence type="ECO:0000256" key="2">
    <source>
        <dbReference type="ARBA" id="ARBA00010869"/>
    </source>
</evidence>
<keyword evidence="3" id="KW-0663">Pyridoxal phosphate</keyword>
<protein>
    <submittedName>
        <fullName evidence="6">Threonine dehydratase biosynthetic</fullName>
    </submittedName>
</protein>
<dbReference type="InterPro" id="IPR001926">
    <property type="entry name" value="TrpB-like_PALP"/>
</dbReference>
<comment type="cofactor">
    <cofactor evidence="1">
        <name>pyridoxal 5'-phosphate</name>
        <dbReference type="ChEBI" id="CHEBI:597326"/>
    </cofactor>
</comment>
<dbReference type="SUPFAM" id="SSF53686">
    <property type="entry name" value="Tryptophan synthase beta subunit-like PLP-dependent enzymes"/>
    <property type="match status" value="1"/>
</dbReference>
<reference evidence="7" key="1">
    <citation type="submission" date="2024-07" db="EMBL/GenBank/DDBJ databases">
        <title>Two chromosome-level genome assemblies of Korean endemic species Abeliophyllum distichum and Forsythia ovata (Oleaceae).</title>
        <authorList>
            <person name="Jang H."/>
        </authorList>
    </citation>
    <scope>NUCLEOTIDE SEQUENCE [LARGE SCALE GENOMIC DNA]</scope>
</reference>
<dbReference type="PANTHER" id="PTHR48078:SF11">
    <property type="entry name" value="THREONINE DEHYDRATASE, MITOCHONDRIAL"/>
    <property type="match status" value="1"/>
</dbReference>
<evidence type="ECO:0000256" key="3">
    <source>
        <dbReference type="ARBA" id="ARBA00022898"/>
    </source>
</evidence>
<dbReference type="GO" id="GO:0006563">
    <property type="term" value="P:L-serine metabolic process"/>
    <property type="evidence" value="ECO:0007669"/>
    <property type="project" value="UniProtKB-ARBA"/>
</dbReference>
<dbReference type="PROSITE" id="PS00165">
    <property type="entry name" value="DEHYDRATASE_SER_THR"/>
    <property type="match status" value="1"/>
</dbReference>
<dbReference type="EMBL" id="JBFOLK010000009">
    <property type="protein sequence ID" value="KAL2487290.1"/>
    <property type="molecule type" value="Genomic_DNA"/>
</dbReference>
<organism evidence="6 7">
    <name type="scientific">Abeliophyllum distichum</name>
    <dbReference type="NCBI Taxonomy" id="126358"/>
    <lineage>
        <taxon>Eukaryota</taxon>
        <taxon>Viridiplantae</taxon>
        <taxon>Streptophyta</taxon>
        <taxon>Embryophyta</taxon>
        <taxon>Tracheophyta</taxon>
        <taxon>Spermatophyta</taxon>
        <taxon>Magnoliopsida</taxon>
        <taxon>eudicotyledons</taxon>
        <taxon>Gunneridae</taxon>
        <taxon>Pentapetalae</taxon>
        <taxon>asterids</taxon>
        <taxon>lamiids</taxon>
        <taxon>Lamiales</taxon>
        <taxon>Oleaceae</taxon>
        <taxon>Forsythieae</taxon>
        <taxon>Abeliophyllum</taxon>
    </lineage>
</organism>
<dbReference type="InterPro" id="IPR000634">
    <property type="entry name" value="Ser/Thr_deHydtase_PyrdxlP-BS"/>
</dbReference>
<keyword evidence="4" id="KW-0456">Lyase</keyword>
<dbReference type="GO" id="GO:0003941">
    <property type="term" value="F:L-serine ammonia-lyase activity"/>
    <property type="evidence" value="ECO:0007669"/>
    <property type="project" value="UniProtKB-ARBA"/>
</dbReference>
<feature type="domain" description="Tryptophan synthase beta chain-like PALP" evidence="5">
    <location>
        <begin position="95"/>
        <end position="202"/>
    </location>
</feature>
<evidence type="ECO:0000259" key="5">
    <source>
        <dbReference type="Pfam" id="PF00291"/>
    </source>
</evidence>
<accession>A0ABD1RFU5</accession>
<sequence length="204" mass="21935">MEALCFVPAQSPLLRSTFSTNATVKTPSTSVKSNRVKPFIEATISKPTGDILPAVDKSLPAPLLAPPPLLRVSPSSLQCDSGCTTWRTNLHCSWRQSSRIGGGVNVWLKREDLQPVFSFKLRGAYNMMAKLPREQLERGVICSSAGNHAQGVALSAHRLGCNAVIAMPVTTPEIKWKSVKSLGATVVLVGDSYDEAQAYAKKTG</sequence>
<gene>
    <name evidence="6" type="ORF">Adt_32046</name>
</gene>
<dbReference type="PANTHER" id="PTHR48078">
    <property type="entry name" value="THREONINE DEHYDRATASE, MITOCHONDRIAL-RELATED"/>
    <property type="match status" value="1"/>
</dbReference>
<evidence type="ECO:0000256" key="4">
    <source>
        <dbReference type="ARBA" id="ARBA00023239"/>
    </source>
</evidence>
<dbReference type="InterPro" id="IPR050147">
    <property type="entry name" value="Ser/Thr_Dehydratase"/>
</dbReference>
<dbReference type="InterPro" id="IPR036052">
    <property type="entry name" value="TrpB-like_PALP_sf"/>
</dbReference>
<evidence type="ECO:0000313" key="6">
    <source>
        <dbReference type="EMBL" id="KAL2487290.1"/>
    </source>
</evidence>
<dbReference type="Gene3D" id="3.40.50.1100">
    <property type="match status" value="2"/>
</dbReference>
<comment type="similarity">
    <text evidence="2">Belongs to the serine/threonine dehydratase family.</text>
</comment>
<evidence type="ECO:0000256" key="1">
    <source>
        <dbReference type="ARBA" id="ARBA00001933"/>
    </source>
</evidence>
<dbReference type="Proteomes" id="UP001604336">
    <property type="component" value="Unassembled WGS sequence"/>
</dbReference>
<dbReference type="AlphaFoldDB" id="A0ABD1RFU5"/>
<dbReference type="Pfam" id="PF00291">
    <property type="entry name" value="PALP"/>
    <property type="match status" value="1"/>
</dbReference>